<dbReference type="AlphaFoldDB" id="A0A7S2WGZ8"/>
<dbReference type="SUPFAM" id="SSF57850">
    <property type="entry name" value="RING/U-box"/>
    <property type="match status" value="1"/>
</dbReference>
<reference evidence="4" key="1">
    <citation type="submission" date="2021-01" db="EMBL/GenBank/DDBJ databases">
        <authorList>
            <person name="Corre E."/>
            <person name="Pelletier E."/>
            <person name="Niang G."/>
            <person name="Scheremetjew M."/>
            <person name="Finn R."/>
            <person name="Kale V."/>
            <person name="Holt S."/>
            <person name="Cochrane G."/>
            <person name="Meng A."/>
            <person name="Brown T."/>
            <person name="Cohen L."/>
        </authorList>
    </citation>
    <scope>NUCLEOTIDE SEQUENCE</scope>
    <source>
        <strain evidence="4">CCMP1243</strain>
    </source>
</reference>
<protein>
    <recommendedName>
        <fullName evidence="3">RING-type domain-containing protein</fullName>
    </recommendedName>
</protein>
<dbReference type="Gene3D" id="3.30.40.10">
    <property type="entry name" value="Zinc/RING finger domain, C3HC4 (zinc finger)"/>
    <property type="match status" value="1"/>
</dbReference>
<keyword evidence="1" id="KW-0863">Zinc-finger</keyword>
<dbReference type="InterPro" id="IPR051826">
    <property type="entry name" value="E3_ubiquitin-ligase_domain"/>
</dbReference>
<evidence type="ECO:0000256" key="2">
    <source>
        <dbReference type="SAM" id="MobiDB-lite"/>
    </source>
</evidence>
<keyword evidence="1" id="KW-0479">Metal-binding</keyword>
<dbReference type="GO" id="GO:0061630">
    <property type="term" value="F:ubiquitin protein ligase activity"/>
    <property type="evidence" value="ECO:0007669"/>
    <property type="project" value="TreeGrafter"/>
</dbReference>
<dbReference type="EMBL" id="HBHJ01014970">
    <property type="protein sequence ID" value="CAD9685884.1"/>
    <property type="molecule type" value="Transcribed_RNA"/>
</dbReference>
<dbReference type="GO" id="GO:0006511">
    <property type="term" value="P:ubiquitin-dependent protein catabolic process"/>
    <property type="evidence" value="ECO:0007669"/>
    <property type="project" value="TreeGrafter"/>
</dbReference>
<feature type="compositionally biased region" description="Polar residues" evidence="2">
    <location>
        <begin position="8"/>
        <end position="18"/>
    </location>
</feature>
<keyword evidence="1" id="KW-0862">Zinc</keyword>
<feature type="compositionally biased region" description="Polar residues" evidence="2">
    <location>
        <begin position="26"/>
        <end position="38"/>
    </location>
</feature>
<feature type="compositionally biased region" description="Polar residues" evidence="2">
    <location>
        <begin position="73"/>
        <end position="84"/>
    </location>
</feature>
<dbReference type="PANTHER" id="PTHR22765:SF434">
    <property type="entry name" value="GB|AAD18119.1-RELATED"/>
    <property type="match status" value="1"/>
</dbReference>
<name>A0A7S2WGZ8_9STRA</name>
<dbReference type="Pfam" id="PF13639">
    <property type="entry name" value="zf-RING_2"/>
    <property type="match status" value="1"/>
</dbReference>
<accession>A0A7S2WGZ8</accession>
<evidence type="ECO:0000259" key="3">
    <source>
        <dbReference type="PROSITE" id="PS50089"/>
    </source>
</evidence>
<dbReference type="GO" id="GO:0008270">
    <property type="term" value="F:zinc ion binding"/>
    <property type="evidence" value="ECO:0007669"/>
    <property type="project" value="UniProtKB-KW"/>
</dbReference>
<dbReference type="PROSITE" id="PS50089">
    <property type="entry name" value="ZF_RING_2"/>
    <property type="match status" value="1"/>
</dbReference>
<organism evidence="4">
    <name type="scientific">Rhizochromulina marina</name>
    <dbReference type="NCBI Taxonomy" id="1034831"/>
    <lineage>
        <taxon>Eukaryota</taxon>
        <taxon>Sar</taxon>
        <taxon>Stramenopiles</taxon>
        <taxon>Ochrophyta</taxon>
        <taxon>Dictyochophyceae</taxon>
        <taxon>Rhizochromulinales</taxon>
        <taxon>Rhizochromulina</taxon>
    </lineage>
</organism>
<gene>
    <name evidence="4" type="ORF">RMAR1173_LOCUS9868</name>
</gene>
<proteinExistence type="predicted"/>
<sequence>MPEDRASTLWTTPRSPVANTRHCAQFQPTSPSGQSTPLLSPVDATRTMASADEHGSMDVSQCHPRQGEDQGRGTPSTLTRTAHQADQAAGSEGRAQGTPDEESVGSRSCSAESTKSGGLRLTLPCGHTFHRECLGQWLLRSRSCPTCRFDLTEASVHKAAHTARAFAALPDTSSGWARFLRTTMENHEGATVEDTAAGH</sequence>
<dbReference type="PANTHER" id="PTHR22765">
    <property type="entry name" value="RING FINGER AND PROTEASE ASSOCIATED DOMAIN-CONTAINING"/>
    <property type="match status" value="1"/>
</dbReference>
<evidence type="ECO:0000313" key="4">
    <source>
        <dbReference type="EMBL" id="CAD9685884.1"/>
    </source>
</evidence>
<feature type="domain" description="RING-type" evidence="3">
    <location>
        <begin position="109"/>
        <end position="148"/>
    </location>
</feature>
<evidence type="ECO:0000256" key="1">
    <source>
        <dbReference type="PROSITE-ProRule" id="PRU00175"/>
    </source>
</evidence>
<feature type="compositionally biased region" description="Polar residues" evidence="2">
    <location>
        <begin position="105"/>
        <end position="116"/>
    </location>
</feature>
<dbReference type="InterPro" id="IPR013083">
    <property type="entry name" value="Znf_RING/FYVE/PHD"/>
</dbReference>
<feature type="region of interest" description="Disordered" evidence="2">
    <location>
        <begin position="1"/>
        <end position="116"/>
    </location>
</feature>
<dbReference type="InterPro" id="IPR001841">
    <property type="entry name" value="Znf_RING"/>
</dbReference>